<keyword evidence="6" id="KW-1185">Reference proteome</keyword>
<dbReference type="OrthoDB" id="9802655at2"/>
<keyword evidence="4" id="KW-0131">Cell cycle</keyword>
<reference evidence="5 6" key="1">
    <citation type="submission" date="2019-09" db="EMBL/GenBank/DDBJ databases">
        <title>YIM 48816 draft genome.</title>
        <authorList>
            <person name="Jiang L."/>
        </authorList>
    </citation>
    <scope>NUCLEOTIDE SEQUENCE [LARGE SCALE GENOMIC DNA]</scope>
    <source>
        <strain evidence="5 6">YIM 48816</strain>
    </source>
</reference>
<dbReference type="GO" id="GO:0032955">
    <property type="term" value="P:regulation of division septum assembly"/>
    <property type="evidence" value="ECO:0007669"/>
    <property type="project" value="InterPro"/>
</dbReference>
<dbReference type="Pfam" id="PF03776">
    <property type="entry name" value="MinE"/>
    <property type="match status" value="1"/>
</dbReference>
<protein>
    <recommendedName>
        <fullName evidence="2 4">Cell division topological specificity factor</fullName>
    </recommendedName>
</protein>
<evidence type="ECO:0000256" key="2">
    <source>
        <dbReference type="ARBA" id="ARBA00020112"/>
    </source>
</evidence>
<dbReference type="EMBL" id="VZZK01000021">
    <property type="protein sequence ID" value="KAB1077394.1"/>
    <property type="molecule type" value="Genomic_DNA"/>
</dbReference>
<dbReference type="AlphaFoldDB" id="A0A6L3SZ28"/>
<organism evidence="5 6">
    <name type="scientific">Methylobacterium soli</name>
    <dbReference type="NCBI Taxonomy" id="553447"/>
    <lineage>
        <taxon>Bacteria</taxon>
        <taxon>Pseudomonadati</taxon>
        <taxon>Pseudomonadota</taxon>
        <taxon>Alphaproteobacteria</taxon>
        <taxon>Hyphomicrobiales</taxon>
        <taxon>Methylobacteriaceae</taxon>
        <taxon>Methylobacterium</taxon>
    </lineage>
</organism>
<evidence type="ECO:0000256" key="3">
    <source>
        <dbReference type="ARBA" id="ARBA00025265"/>
    </source>
</evidence>
<evidence type="ECO:0000256" key="4">
    <source>
        <dbReference type="HAMAP-Rule" id="MF_00262"/>
    </source>
</evidence>
<dbReference type="SUPFAM" id="SSF55229">
    <property type="entry name" value="Cell division protein MinE topological specificity domain"/>
    <property type="match status" value="1"/>
</dbReference>
<dbReference type="NCBIfam" id="NF001422">
    <property type="entry name" value="PRK00296.1"/>
    <property type="match status" value="1"/>
</dbReference>
<comment type="similarity">
    <text evidence="1 4">Belongs to the MinE family.</text>
</comment>
<dbReference type="Proteomes" id="UP000474159">
    <property type="component" value="Unassembled WGS sequence"/>
</dbReference>
<dbReference type="RefSeq" id="WP_151001754.1">
    <property type="nucleotide sequence ID" value="NZ_VZZK01000021.1"/>
</dbReference>
<proteinExistence type="inferred from homology"/>
<gene>
    <name evidence="4 5" type="primary">minE</name>
    <name evidence="5" type="ORF">F6X53_18920</name>
</gene>
<name>A0A6L3SZ28_9HYPH</name>
<dbReference type="InterPro" id="IPR005527">
    <property type="entry name" value="MinE"/>
</dbReference>
<dbReference type="InterPro" id="IPR036707">
    <property type="entry name" value="MinE_sf"/>
</dbReference>
<dbReference type="Gene3D" id="3.30.1070.10">
    <property type="entry name" value="Cell division topological specificity factor MinE"/>
    <property type="match status" value="1"/>
</dbReference>
<evidence type="ECO:0000313" key="6">
    <source>
        <dbReference type="Proteomes" id="UP000474159"/>
    </source>
</evidence>
<accession>A0A6L3SZ28</accession>
<keyword evidence="4 5" id="KW-0132">Cell division</keyword>
<evidence type="ECO:0000256" key="1">
    <source>
        <dbReference type="ARBA" id="ARBA00008168"/>
    </source>
</evidence>
<dbReference type="NCBIfam" id="TIGR01215">
    <property type="entry name" value="minE"/>
    <property type="match status" value="1"/>
</dbReference>
<evidence type="ECO:0000313" key="5">
    <source>
        <dbReference type="EMBL" id="KAB1077394.1"/>
    </source>
</evidence>
<comment type="caution">
    <text evidence="5">The sequence shown here is derived from an EMBL/GenBank/DDBJ whole genome shotgun (WGS) entry which is preliminary data.</text>
</comment>
<dbReference type="HAMAP" id="MF_00262">
    <property type="entry name" value="MinE"/>
    <property type="match status" value="1"/>
</dbReference>
<dbReference type="GO" id="GO:0051301">
    <property type="term" value="P:cell division"/>
    <property type="evidence" value="ECO:0007669"/>
    <property type="project" value="UniProtKB-KW"/>
</dbReference>
<comment type="function">
    <text evidence="3 4">Prevents the cell division inhibition by proteins MinC and MinD at internal division sites while permitting inhibition at polar sites. This ensures cell division at the proper site by restricting the formation of a division septum at the midpoint of the long axis of the cell.</text>
</comment>
<sequence length="88" mass="10006">MNLLSFLKVRQTAPQARERLQLIIAHERAEVGRSQLVDLLREEILAVIAKHIAIDRDKVQIRVEQGQEVSTLDLDIELPGSFHQKKAA</sequence>